<feature type="region of interest" description="Disordered" evidence="1">
    <location>
        <begin position="39"/>
        <end position="64"/>
    </location>
</feature>
<dbReference type="RefSeq" id="WP_344214278.1">
    <property type="nucleotide sequence ID" value="NZ_BAAAOS010000019.1"/>
</dbReference>
<reference evidence="2 3" key="1">
    <citation type="journal article" date="2019" name="Int. J. Syst. Evol. Microbiol.">
        <title>The Global Catalogue of Microorganisms (GCM) 10K type strain sequencing project: providing services to taxonomists for standard genome sequencing and annotation.</title>
        <authorList>
            <consortium name="The Broad Institute Genomics Platform"/>
            <consortium name="The Broad Institute Genome Sequencing Center for Infectious Disease"/>
            <person name="Wu L."/>
            <person name="Ma J."/>
        </authorList>
    </citation>
    <scope>NUCLEOTIDE SEQUENCE [LARGE SCALE GENOMIC DNA]</scope>
    <source>
        <strain evidence="2 3">JCM 14969</strain>
    </source>
</reference>
<accession>A0ABN2DEF6</accession>
<name>A0ABN2DEF6_9ACTN</name>
<evidence type="ECO:0000256" key="1">
    <source>
        <dbReference type="SAM" id="MobiDB-lite"/>
    </source>
</evidence>
<evidence type="ECO:0000313" key="2">
    <source>
        <dbReference type="EMBL" id="GAA1575374.1"/>
    </source>
</evidence>
<proteinExistence type="predicted"/>
<dbReference type="EMBL" id="BAAAOS010000019">
    <property type="protein sequence ID" value="GAA1575374.1"/>
    <property type="molecule type" value="Genomic_DNA"/>
</dbReference>
<dbReference type="Proteomes" id="UP001500393">
    <property type="component" value="Unassembled WGS sequence"/>
</dbReference>
<gene>
    <name evidence="2" type="ORF">GCM10009789_31000</name>
</gene>
<sequence>MPLDLPEFNTAYSRARDKVKNEQGTDVAAEQAKLRALVPDDASDHDRSWTKTLIDGLADPPEPPRQWSELYHEAGEVHAAAYRAGGTVEEQIAALEEARRKIWEIADRAAADEAPHIYAMTRVLEHLEDELRDPTWPLDDPKSPTS</sequence>
<keyword evidence="3" id="KW-1185">Reference proteome</keyword>
<evidence type="ECO:0000313" key="3">
    <source>
        <dbReference type="Proteomes" id="UP001500393"/>
    </source>
</evidence>
<protein>
    <submittedName>
        <fullName evidence="2">Uncharacterized protein</fullName>
    </submittedName>
</protein>
<comment type="caution">
    <text evidence="2">The sequence shown here is derived from an EMBL/GenBank/DDBJ whole genome shotgun (WGS) entry which is preliminary data.</text>
</comment>
<organism evidence="2 3">
    <name type="scientific">Kribbella sancticallisti</name>
    <dbReference type="NCBI Taxonomy" id="460087"/>
    <lineage>
        <taxon>Bacteria</taxon>
        <taxon>Bacillati</taxon>
        <taxon>Actinomycetota</taxon>
        <taxon>Actinomycetes</taxon>
        <taxon>Propionibacteriales</taxon>
        <taxon>Kribbellaceae</taxon>
        <taxon>Kribbella</taxon>
    </lineage>
</organism>